<evidence type="ECO:0000259" key="2">
    <source>
        <dbReference type="PROSITE" id="PS50213"/>
    </source>
</evidence>
<dbReference type="InterPro" id="IPR000782">
    <property type="entry name" value="FAS1_domain"/>
</dbReference>
<gene>
    <name evidence="3" type="ORF">BDZ31_002691</name>
</gene>
<dbReference type="RefSeq" id="WP_183342830.1">
    <property type="nucleotide sequence ID" value="NZ_JACHNU010000003.1"/>
</dbReference>
<dbReference type="AlphaFoldDB" id="A0A840IE80"/>
<comment type="caution">
    <text evidence="3">The sequence shown here is derived from an EMBL/GenBank/DDBJ whole genome shotgun (WGS) entry which is preliminary data.</text>
</comment>
<reference evidence="3 4" key="1">
    <citation type="submission" date="2020-08" db="EMBL/GenBank/DDBJ databases">
        <title>Genomic Encyclopedia of Archaeal and Bacterial Type Strains, Phase II (KMG-II): from individual species to whole genera.</title>
        <authorList>
            <person name="Goeker M."/>
        </authorList>
    </citation>
    <scope>NUCLEOTIDE SEQUENCE [LARGE SCALE GENOMIC DNA]</scope>
    <source>
        <strain evidence="3 4">DSM 23288</strain>
    </source>
</reference>
<evidence type="ECO:0000313" key="3">
    <source>
        <dbReference type="EMBL" id="MBB4663102.1"/>
    </source>
</evidence>
<dbReference type="FunFam" id="2.30.180.10:FF:000032">
    <property type="entry name" value="Fasciclin domain-containing protein, putative"/>
    <property type="match status" value="1"/>
</dbReference>
<dbReference type="SMART" id="SM00554">
    <property type="entry name" value="FAS1"/>
    <property type="match status" value="1"/>
</dbReference>
<evidence type="ECO:0000313" key="4">
    <source>
        <dbReference type="Proteomes" id="UP000585272"/>
    </source>
</evidence>
<dbReference type="InterPro" id="IPR050904">
    <property type="entry name" value="Adhesion/Biosynth-related"/>
</dbReference>
<proteinExistence type="predicted"/>
<dbReference type="SUPFAM" id="SSF82153">
    <property type="entry name" value="FAS1 domain"/>
    <property type="match status" value="1"/>
</dbReference>
<dbReference type="Gene3D" id="2.30.180.10">
    <property type="entry name" value="FAS1 domain"/>
    <property type="match status" value="1"/>
</dbReference>
<feature type="signal peptide" evidence="1">
    <location>
        <begin position="1"/>
        <end position="27"/>
    </location>
</feature>
<keyword evidence="4" id="KW-1185">Reference proteome</keyword>
<protein>
    <submittedName>
        <fullName evidence="3">Putative surface protein with fasciclin (FAS1) repeats</fullName>
    </submittedName>
</protein>
<dbReference type="PANTHER" id="PTHR10900">
    <property type="entry name" value="PERIOSTIN-RELATED"/>
    <property type="match status" value="1"/>
</dbReference>
<keyword evidence="1" id="KW-0732">Signal</keyword>
<sequence>MGRTFTTLALTAVALVAAAAVALPASAAREPARPVAARDIVGTAVAAGSFTTLTRLLREAGLVRTLRGAGPFAVFAPTDAAFRKIPRDTLRRLASDRAALRAVLLHHVARGRLTAASVARRRFVRTLDGERVRVRVRGSAVLVGGARVVRADVTASNGVIHAIDRVLLPR</sequence>
<dbReference type="InterPro" id="IPR036378">
    <property type="entry name" value="FAS1_dom_sf"/>
</dbReference>
<dbReference type="Proteomes" id="UP000585272">
    <property type="component" value="Unassembled WGS sequence"/>
</dbReference>
<accession>A0A840IE80</accession>
<dbReference type="EMBL" id="JACHNU010000003">
    <property type="protein sequence ID" value="MBB4663102.1"/>
    <property type="molecule type" value="Genomic_DNA"/>
</dbReference>
<name>A0A840IE80_9ACTN</name>
<dbReference type="Pfam" id="PF02469">
    <property type="entry name" value="Fasciclin"/>
    <property type="match status" value="1"/>
</dbReference>
<dbReference type="PANTHER" id="PTHR10900:SF77">
    <property type="entry name" value="FI19380P1"/>
    <property type="match status" value="1"/>
</dbReference>
<dbReference type="GO" id="GO:0005615">
    <property type="term" value="C:extracellular space"/>
    <property type="evidence" value="ECO:0007669"/>
    <property type="project" value="TreeGrafter"/>
</dbReference>
<feature type="domain" description="FAS1" evidence="2">
    <location>
        <begin position="37"/>
        <end position="167"/>
    </location>
</feature>
<dbReference type="PROSITE" id="PS50213">
    <property type="entry name" value="FAS1"/>
    <property type="match status" value="1"/>
</dbReference>
<evidence type="ECO:0000256" key="1">
    <source>
        <dbReference type="SAM" id="SignalP"/>
    </source>
</evidence>
<organism evidence="3 4">
    <name type="scientific">Conexibacter arvalis</name>
    <dbReference type="NCBI Taxonomy" id="912552"/>
    <lineage>
        <taxon>Bacteria</taxon>
        <taxon>Bacillati</taxon>
        <taxon>Actinomycetota</taxon>
        <taxon>Thermoleophilia</taxon>
        <taxon>Solirubrobacterales</taxon>
        <taxon>Conexibacteraceae</taxon>
        <taxon>Conexibacter</taxon>
    </lineage>
</organism>
<feature type="chain" id="PRO_5032545082" evidence="1">
    <location>
        <begin position="28"/>
        <end position="170"/>
    </location>
</feature>